<dbReference type="RefSeq" id="XP_038064061.1">
    <property type="nucleotide sequence ID" value="XM_038208133.1"/>
</dbReference>
<evidence type="ECO:0000256" key="4">
    <source>
        <dbReference type="ARBA" id="ARBA00022989"/>
    </source>
</evidence>
<evidence type="ECO:0000256" key="10">
    <source>
        <dbReference type="SAM" id="MobiDB-lite"/>
    </source>
</evidence>
<dbReference type="GO" id="GO:0045202">
    <property type="term" value="C:synapse"/>
    <property type="evidence" value="ECO:0007669"/>
    <property type="project" value="GOC"/>
</dbReference>
<dbReference type="GeneID" id="119734598"/>
<keyword evidence="14" id="KW-1185">Reference proteome</keyword>
<evidence type="ECO:0000256" key="11">
    <source>
        <dbReference type="SAM" id="Phobius"/>
    </source>
</evidence>
<dbReference type="Gene3D" id="1.20.1070.10">
    <property type="entry name" value="Rhodopsin 7-helix transmembrane proteins"/>
    <property type="match status" value="1"/>
</dbReference>
<evidence type="ECO:0000256" key="8">
    <source>
        <dbReference type="ARBA" id="ARBA00023170"/>
    </source>
</evidence>
<feature type="transmembrane region" description="Helical" evidence="11">
    <location>
        <begin position="232"/>
        <end position="259"/>
    </location>
</feature>
<dbReference type="SUPFAM" id="SSF81321">
    <property type="entry name" value="Family A G protein-coupled receptor-like"/>
    <property type="match status" value="1"/>
</dbReference>
<feature type="transmembrane region" description="Helical" evidence="11">
    <location>
        <begin position="416"/>
        <end position="439"/>
    </location>
</feature>
<keyword evidence="5" id="KW-0297">G-protein coupled receptor</keyword>
<dbReference type="PANTHER" id="PTHR24248">
    <property type="entry name" value="ADRENERGIC RECEPTOR-RELATED G-PROTEIN COUPLED RECEPTOR"/>
    <property type="match status" value="1"/>
</dbReference>
<evidence type="ECO:0000256" key="1">
    <source>
        <dbReference type="ARBA" id="ARBA00004651"/>
    </source>
</evidence>
<feature type="transmembrane region" description="Helical" evidence="11">
    <location>
        <begin position="134"/>
        <end position="165"/>
    </location>
</feature>
<dbReference type="Pfam" id="PF00001">
    <property type="entry name" value="7tm_1"/>
    <property type="match status" value="1"/>
</dbReference>
<keyword evidence="8" id="KW-0675">Receptor</keyword>
<accession>A0A914AKG3</accession>
<dbReference type="SMART" id="SM01381">
    <property type="entry name" value="7TM_GPCR_Srsx"/>
    <property type="match status" value="1"/>
</dbReference>
<keyword evidence="7" id="KW-1015">Disulfide bond</keyword>
<keyword evidence="9" id="KW-0807">Transducer</keyword>
<sequence>MANEMTEYVVTEFTFEDNSLLPDITMDPDYQSLYNISDINGSDYLLNTTFGFDLSTEEPIPIPLPGRAPLIEIIIRSVIVIITLFGNTLVLYAYATTKNLRTYTNYYIVGLAVADFFAGGVLSIILLYQSSLGYWPFTEVACTCMIFINHVFLQATFLMTVAICYDRFKALNMPLKHLKDKTMRHACFLISLAYIIPVLLWTPVIVVFPYVGLATRIRPPLCTAPYALHPSLLIFAILVLSWIPMLVTSVLYVFVYSAVIRKGVNKKRGIGEEASSNNKSENPPASRAATKEKPGLSSPTDRCDRASHSQTALDIEPGSSKDQVFSVSAGISMGLTNLAFEQTGDDNDEDNTKNHPETTIRQISAVQSTKRPAKKAGETSTKRHVGLGALQRKTRASTMGSKRESRLASLRATRTLTYIMFTMVVTALPWSIFTLWAAVDPFTVPLRGRAFPFDKLHIGNNF</sequence>
<comment type="subcellular location">
    <subcellularLocation>
        <location evidence="1">Cell membrane</location>
        <topology evidence="1">Multi-pass membrane protein</topology>
    </subcellularLocation>
</comment>
<keyword evidence="2" id="KW-1003">Cell membrane</keyword>
<feature type="transmembrane region" description="Helical" evidence="11">
    <location>
        <begin position="73"/>
        <end position="94"/>
    </location>
</feature>
<reference evidence="13" key="1">
    <citation type="submission" date="2022-11" db="UniProtKB">
        <authorList>
            <consortium name="EnsemblMetazoa"/>
        </authorList>
    </citation>
    <scope>IDENTIFICATION</scope>
</reference>
<protein>
    <recommendedName>
        <fullName evidence="12">G-protein coupled receptors family 1 profile domain-containing protein</fullName>
    </recommendedName>
</protein>
<feature type="region of interest" description="Disordered" evidence="10">
    <location>
        <begin position="270"/>
        <end position="321"/>
    </location>
</feature>
<evidence type="ECO:0000256" key="9">
    <source>
        <dbReference type="ARBA" id="ARBA00023224"/>
    </source>
</evidence>
<evidence type="ECO:0000313" key="14">
    <source>
        <dbReference type="Proteomes" id="UP000887568"/>
    </source>
</evidence>
<dbReference type="OrthoDB" id="10071887at2759"/>
<dbReference type="GO" id="GO:0001591">
    <property type="term" value="F:dopamine neurotransmitter receptor activity, coupled via Gi/Go"/>
    <property type="evidence" value="ECO:0007669"/>
    <property type="project" value="TreeGrafter"/>
</dbReference>
<keyword evidence="6 11" id="KW-0472">Membrane</keyword>
<feature type="domain" description="G-protein coupled receptors family 1 profile" evidence="12">
    <location>
        <begin position="86"/>
        <end position="462"/>
    </location>
</feature>
<dbReference type="InterPro" id="IPR000276">
    <property type="entry name" value="GPCR_Rhodpsn"/>
</dbReference>
<dbReference type="GO" id="GO:0005886">
    <property type="term" value="C:plasma membrane"/>
    <property type="evidence" value="ECO:0007669"/>
    <property type="project" value="UniProtKB-SubCell"/>
</dbReference>
<evidence type="ECO:0000256" key="5">
    <source>
        <dbReference type="ARBA" id="ARBA00023040"/>
    </source>
</evidence>
<dbReference type="InterPro" id="IPR017452">
    <property type="entry name" value="GPCR_Rhodpsn_7TM"/>
</dbReference>
<dbReference type="EnsemblMetazoa" id="XM_038208133.1">
    <property type="protein sequence ID" value="XP_038064061.1"/>
    <property type="gene ID" value="LOC119734598"/>
</dbReference>
<feature type="transmembrane region" description="Helical" evidence="11">
    <location>
        <begin position="186"/>
        <end position="212"/>
    </location>
</feature>
<proteinExistence type="predicted"/>
<keyword evidence="3 11" id="KW-0812">Transmembrane</keyword>
<dbReference type="Proteomes" id="UP000887568">
    <property type="component" value="Unplaced"/>
</dbReference>
<keyword evidence="4 11" id="KW-1133">Transmembrane helix</keyword>
<evidence type="ECO:0000256" key="2">
    <source>
        <dbReference type="ARBA" id="ARBA00022475"/>
    </source>
</evidence>
<evidence type="ECO:0000256" key="7">
    <source>
        <dbReference type="ARBA" id="ARBA00023157"/>
    </source>
</evidence>
<name>A0A914AKG3_PATMI</name>
<evidence type="ECO:0000313" key="13">
    <source>
        <dbReference type="EnsemblMetazoa" id="XP_038064061.1"/>
    </source>
</evidence>
<feature type="transmembrane region" description="Helical" evidence="11">
    <location>
        <begin position="106"/>
        <end position="128"/>
    </location>
</feature>
<evidence type="ECO:0000256" key="3">
    <source>
        <dbReference type="ARBA" id="ARBA00022692"/>
    </source>
</evidence>
<dbReference type="AlphaFoldDB" id="A0A914AKG3"/>
<evidence type="ECO:0000259" key="12">
    <source>
        <dbReference type="PROSITE" id="PS50262"/>
    </source>
</evidence>
<evidence type="ECO:0000256" key="6">
    <source>
        <dbReference type="ARBA" id="ARBA00023136"/>
    </source>
</evidence>
<dbReference type="PRINTS" id="PR00237">
    <property type="entry name" value="GPCRRHODOPSN"/>
</dbReference>
<dbReference type="PANTHER" id="PTHR24248:SF125">
    <property type="entry name" value="DOPAMINE D2-LIKE RECEPTOR"/>
    <property type="match status" value="1"/>
</dbReference>
<organism evidence="13 14">
    <name type="scientific">Patiria miniata</name>
    <name type="common">Bat star</name>
    <name type="synonym">Asterina miniata</name>
    <dbReference type="NCBI Taxonomy" id="46514"/>
    <lineage>
        <taxon>Eukaryota</taxon>
        <taxon>Metazoa</taxon>
        <taxon>Echinodermata</taxon>
        <taxon>Eleutherozoa</taxon>
        <taxon>Asterozoa</taxon>
        <taxon>Asteroidea</taxon>
        <taxon>Valvatacea</taxon>
        <taxon>Valvatida</taxon>
        <taxon>Asterinidae</taxon>
        <taxon>Patiria</taxon>
    </lineage>
</organism>
<dbReference type="CDD" id="cd00637">
    <property type="entry name" value="7tm_classA_rhodopsin-like"/>
    <property type="match status" value="1"/>
</dbReference>
<dbReference type="PROSITE" id="PS50262">
    <property type="entry name" value="G_PROTEIN_RECEP_F1_2"/>
    <property type="match status" value="1"/>
</dbReference>
<dbReference type="GO" id="GO:0004930">
    <property type="term" value="F:G protein-coupled receptor activity"/>
    <property type="evidence" value="ECO:0007669"/>
    <property type="project" value="UniProtKB-KW"/>
</dbReference>
<feature type="compositionally biased region" description="Polar residues" evidence="10">
    <location>
        <begin position="274"/>
        <end position="283"/>
    </location>
</feature>